<dbReference type="Gene3D" id="3.40.50.180">
    <property type="entry name" value="Methylesterase CheB, C-terminal domain"/>
    <property type="match status" value="1"/>
</dbReference>
<evidence type="ECO:0000256" key="1">
    <source>
        <dbReference type="ARBA" id="ARBA00022801"/>
    </source>
</evidence>
<dbReference type="PANTHER" id="PTHR42872:SF6">
    <property type="entry name" value="PROTEIN-GLUTAMATE METHYLESTERASE_PROTEIN-GLUTAMINE GLUTAMINASE"/>
    <property type="match status" value="1"/>
</dbReference>
<evidence type="ECO:0000259" key="5">
    <source>
        <dbReference type="PROSITE" id="PS50122"/>
    </source>
</evidence>
<protein>
    <recommendedName>
        <fullName evidence="2">protein-glutamate methylesterase</fullName>
        <ecNumber evidence="2">3.1.1.61</ecNumber>
    </recommendedName>
</protein>
<gene>
    <name evidence="6" type="ORF">ISP15_11545</name>
</gene>
<feature type="active site" evidence="4">
    <location>
        <position position="132"/>
    </location>
</feature>
<evidence type="ECO:0000256" key="2">
    <source>
        <dbReference type="ARBA" id="ARBA00039140"/>
    </source>
</evidence>
<dbReference type="CDD" id="cd16433">
    <property type="entry name" value="CheB"/>
    <property type="match status" value="1"/>
</dbReference>
<organism evidence="6 7">
    <name type="scientific">Dyella jejuensis</name>
    <dbReference type="NCBI Taxonomy" id="1432009"/>
    <lineage>
        <taxon>Bacteria</taxon>
        <taxon>Pseudomonadati</taxon>
        <taxon>Pseudomonadota</taxon>
        <taxon>Gammaproteobacteria</taxon>
        <taxon>Lysobacterales</taxon>
        <taxon>Rhodanobacteraceae</taxon>
        <taxon>Dyella</taxon>
    </lineage>
</organism>
<dbReference type="EC" id="3.1.1.61" evidence="2"/>
<reference evidence="6 7" key="1">
    <citation type="submission" date="2020-10" db="EMBL/GenBank/DDBJ databases">
        <title>Phylogeny of dyella-like bacteria.</title>
        <authorList>
            <person name="Fu J."/>
        </authorList>
    </citation>
    <scope>NUCLEOTIDE SEQUENCE [LARGE SCALE GENOMIC DNA]</scope>
    <source>
        <strain evidence="6 7">JP1</strain>
    </source>
</reference>
<dbReference type="PROSITE" id="PS50122">
    <property type="entry name" value="CHEB"/>
    <property type="match status" value="1"/>
</dbReference>
<dbReference type="Proteomes" id="UP001620461">
    <property type="component" value="Unassembled WGS sequence"/>
</dbReference>
<accession>A0ABW8JL38</accession>
<evidence type="ECO:0000256" key="4">
    <source>
        <dbReference type="PROSITE-ProRule" id="PRU00050"/>
    </source>
</evidence>
<keyword evidence="7" id="KW-1185">Reference proteome</keyword>
<feature type="active site" evidence="4">
    <location>
        <position position="12"/>
    </location>
</feature>
<name>A0ABW8JL38_9GAMM</name>
<dbReference type="SUPFAM" id="SSF52738">
    <property type="entry name" value="Methylesterase CheB, C-terminal domain"/>
    <property type="match status" value="1"/>
</dbReference>
<dbReference type="InterPro" id="IPR035909">
    <property type="entry name" value="CheB_C"/>
</dbReference>
<evidence type="ECO:0000313" key="7">
    <source>
        <dbReference type="Proteomes" id="UP001620461"/>
    </source>
</evidence>
<keyword evidence="4" id="KW-0145">Chemotaxis</keyword>
<dbReference type="InterPro" id="IPR000673">
    <property type="entry name" value="Sig_transdc_resp-reg_Me-estase"/>
</dbReference>
<sequence>MSTPAALVIGCSAGGVDALKAVIGGLDGRLRQAILVCCHSRSDSMSLLCEVLARVSALPVVEAAERHSVQSGVVQLAPSGYHLLVENDLHFALSIDPRVNYARPSIDVMFHSAAEAWRETLVGVVLTGGNADGADGLRRIRQLGGLAVVQSPADAEAPAMPQAALDAAGADHCVALADIAPLLNRLCLA</sequence>
<evidence type="ECO:0000256" key="3">
    <source>
        <dbReference type="ARBA" id="ARBA00048267"/>
    </source>
</evidence>
<feature type="active site" evidence="4">
    <location>
        <position position="39"/>
    </location>
</feature>
<comment type="caution">
    <text evidence="6">The sequence shown here is derived from an EMBL/GenBank/DDBJ whole genome shotgun (WGS) entry which is preliminary data.</text>
</comment>
<comment type="catalytic activity">
    <reaction evidence="3">
        <text>[protein]-L-glutamate 5-O-methyl ester + H2O = L-glutamyl-[protein] + methanol + H(+)</text>
        <dbReference type="Rhea" id="RHEA:23236"/>
        <dbReference type="Rhea" id="RHEA-COMP:10208"/>
        <dbReference type="Rhea" id="RHEA-COMP:10311"/>
        <dbReference type="ChEBI" id="CHEBI:15377"/>
        <dbReference type="ChEBI" id="CHEBI:15378"/>
        <dbReference type="ChEBI" id="CHEBI:17790"/>
        <dbReference type="ChEBI" id="CHEBI:29973"/>
        <dbReference type="ChEBI" id="CHEBI:82795"/>
        <dbReference type="EC" id="3.1.1.61"/>
    </reaction>
</comment>
<evidence type="ECO:0000313" key="6">
    <source>
        <dbReference type="EMBL" id="MFK2900971.1"/>
    </source>
</evidence>
<dbReference type="EMBL" id="JADIKJ010000012">
    <property type="protein sequence ID" value="MFK2900971.1"/>
    <property type="molecule type" value="Genomic_DNA"/>
</dbReference>
<keyword evidence="1 4" id="KW-0378">Hydrolase</keyword>
<proteinExistence type="predicted"/>
<feature type="domain" description="CheB-type methylesterase" evidence="5">
    <location>
        <begin position="1"/>
        <end position="180"/>
    </location>
</feature>
<dbReference type="Pfam" id="PF01339">
    <property type="entry name" value="CheB_methylest"/>
    <property type="match status" value="1"/>
</dbReference>
<dbReference type="RefSeq" id="WP_404547495.1">
    <property type="nucleotide sequence ID" value="NZ_JADIKJ010000012.1"/>
</dbReference>
<dbReference type="PANTHER" id="PTHR42872">
    <property type="entry name" value="PROTEIN-GLUTAMATE METHYLESTERASE/PROTEIN-GLUTAMINE GLUTAMINASE"/>
    <property type="match status" value="1"/>
</dbReference>